<dbReference type="PANTHER" id="PTHR21393">
    <property type="entry name" value="MITOCHONDRIAL 28S RIBOSOMAL PROTEIN S27"/>
    <property type="match status" value="1"/>
</dbReference>
<dbReference type="PANTHER" id="PTHR21393:SF0">
    <property type="entry name" value="SMALL RIBOSOMAL SUBUNIT PROTEIN MS27"/>
    <property type="match status" value="1"/>
</dbReference>
<dbReference type="InterPro" id="IPR019266">
    <property type="entry name" value="Ribosomal_mS27"/>
</dbReference>
<dbReference type="EMBL" id="JBFDAA010000013">
    <property type="protein sequence ID" value="KAL1122522.1"/>
    <property type="molecule type" value="Genomic_DNA"/>
</dbReference>
<reference evidence="3 4" key="1">
    <citation type="submission" date="2024-07" db="EMBL/GenBank/DDBJ databases">
        <title>Chromosome-level genome assembly of the water stick insect Ranatra chinensis (Heteroptera: Nepidae).</title>
        <authorList>
            <person name="Liu X."/>
        </authorList>
    </citation>
    <scope>NUCLEOTIDE SEQUENCE [LARGE SCALE GENOMIC DNA]</scope>
    <source>
        <strain evidence="3">Cailab_2021Rc</strain>
        <tissue evidence="3">Muscle</tissue>
    </source>
</reference>
<dbReference type="InterPro" id="IPR034913">
    <property type="entry name" value="mS27/PTCD2"/>
</dbReference>
<keyword evidence="4" id="KW-1185">Reference proteome</keyword>
<evidence type="ECO:0000313" key="4">
    <source>
        <dbReference type="Proteomes" id="UP001558652"/>
    </source>
</evidence>
<dbReference type="AlphaFoldDB" id="A0ABD0Y5I1"/>
<dbReference type="GO" id="GO:0005739">
    <property type="term" value="C:mitochondrion"/>
    <property type="evidence" value="ECO:0007669"/>
    <property type="project" value="UniProtKB-SubCell"/>
</dbReference>
<feature type="non-terminal residue" evidence="3">
    <location>
        <position position="1"/>
    </location>
</feature>
<dbReference type="Pfam" id="PF10037">
    <property type="entry name" value="MRP-S27"/>
    <property type="match status" value="1"/>
</dbReference>
<sequence>SLSVEICYRYEQTGRLHAVDLDTFAQATALYGGGECLDELEDLVHKLRLSENATMILPSTHHAVVRVFTESGNGTDGHQRLLRILDDRLNYGIFPDAYTTLLLMDDFIKKGDFRSAAKVAALQMLQEDFSEPLVAYFSLYSCHRYLLDPQPWTDELPSGEAPVDENDEEEVRVRVKFLRNPYFDDHFDLRDGDSIMGKTLVTASGSVENHLGRSYTLMGLSLYKKWEQLRDHLEKALNGSDLVVHKDAADFAKEFIKRQEPSKDEDKKEEGILSGESKANLVSLLDKLDAQSLLLNEPLLTTTEQRLKEVAQTRENEIVERQKKNRDRLISQMIRDIDTEKRLEKVKAAKEELTRREEELFFFDIESKIDLKIDNNKVRLPKKWTGRKKKKRTETVDYVPPEISKRSNS</sequence>
<dbReference type="Proteomes" id="UP001558652">
    <property type="component" value="Unassembled WGS sequence"/>
</dbReference>
<protein>
    <submittedName>
        <fullName evidence="3">Uncharacterized protein</fullName>
    </submittedName>
</protein>
<evidence type="ECO:0000313" key="3">
    <source>
        <dbReference type="EMBL" id="KAL1122522.1"/>
    </source>
</evidence>
<accession>A0ABD0Y5I1</accession>
<proteinExistence type="predicted"/>
<gene>
    <name evidence="3" type="ORF">AAG570_002853</name>
</gene>
<comment type="caution">
    <text evidence="3">The sequence shown here is derived from an EMBL/GenBank/DDBJ whole genome shotgun (WGS) entry which is preliminary data.</text>
</comment>
<feature type="region of interest" description="Disordered" evidence="2">
    <location>
        <begin position="385"/>
        <end position="409"/>
    </location>
</feature>
<comment type="subcellular location">
    <subcellularLocation>
        <location evidence="1">Mitochondrion</location>
    </subcellularLocation>
</comment>
<evidence type="ECO:0000256" key="1">
    <source>
        <dbReference type="ARBA" id="ARBA00004173"/>
    </source>
</evidence>
<evidence type="ECO:0000256" key="2">
    <source>
        <dbReference type="SAM" id="MobiDB-lite"/>
    </source>
</evidence>
<organism evidence="3 4">
    <name type="scientific">Ranatra chinensis</name>
    <dbReference type="NCBI Taxonomy" id="642074"/>
    <lineage>
        <taxon>Eukaryota</taxon>
        <taxon>Metazoa</taxon>
        <taxon>Ecdysozoa</taxon>
        <taxon>Arthropoda</taxon>
        <taxon>Hexapoda</taxon>
        <taxon>Insecta</taxon>
        <taxon>Pterygota</taxon>
        <taxon>Neoptera</taxon>
        <taxon>Paraneoptera</taxon>
        <taxon>Hemiptera</taxon>
        <taxon>Heteroptera</taxon>
        <taxon>Panheteroptera</taxon>
        <taxon>Nepomorpha</taxon>
        <taxon>Nepidae</taxon>
        <taxon>Ranatrinae</taxon>
        <taxon>Ranatra</taxon>
    </lineage>
</organism>
<name>A0ABD0Y5I1_9HEMI</name>